<dbReference type="AlphaFoldDB" id="A0A913XEZ7"/>
<name>A0A913XEZ7_EXADI</name>
<dbReference type="KEGG" id="epa:110241826"/>
<dbReference type="GeneID" id="110241826"/>
<evidence type="ECO:0000313" key="2">
    <source>
        <dbReference type="Proteomes" id="UP000887567"/>
    </source>
</evidence>
<dbReference type="Proteomes" id="UP000887567">
    <property type="component" value="Unplaced"/>
</dbReference>
<organism evidence="1 2">
    <name type="scientific">Exaiptasia diaphana</name>
    <name type="common">Tropical sea anemone</name>
    <name type="synonym">Aiptasia pulchella</name>
    <dbReference type="NCBI Taxonomy" id="2652724"/>
    <lineage>
        <taxon>Eukaryota</taxon>
        <taxon>Metazoa</taxon>
        <taxon>Cnidaria</taxon>
        <taxon>Anthozoa</taxon>
        <taxon>Hexacorallia</taxon>
        <taxon>Actiniaria</taxon>
        <taxon>Aiptasiidae</taxon>
        <taxon>Exaiptasia</taxon>
    </lineage>
</organism>
<proteinExistence type="predicted"/>
<sequence>MKVVMVYFIGFQSKDKRSLVIDQQSSMNIKWVIDIMCEHICGPKVLIVDDPSSKPLDVATPLPPDVLMCVPLEREPIHRSPGERDSFTLNLAQKLAAHPEQKLLNIIKTTAFNWKYQKVDSNLFYA</sequence>
<dbReference type="RefSeq" id="XP_020903394.1">
    <property type="nucleotide sequence ID" value="XM_021047735.1"/>
</dbReference>
<evidence type="ECO:0000313" key="1">
    <source>
        <dbReference type="EnsemblMetazoa" id="XP_020903394.1"/>
    </source>
</evidence>
<protein>
    <submittedName>
        <fullName evidence="1">Uncharacterized protein</fullName>
    </submittedName>
</protein>
<dbReference type="OrthoDB" id="5966955at2759"/>
<dbReference type="EnsemblMetazoa" id="XM_021047735.1">
    <property type="protein sequence ID" value="XP_020903394.1"/>
    <property type="gene ID" value="LOC110241826"/>
</dbReference>
<accession>A0A913XEZ7</accession>
<reference evidence="1" key="1">
    <citation type="submission" date="2022-11" db="UniProtKB">
        <authorList>
            <consortium name="EnsemblMetazoa"/>
        </authorList>
    </citation>
    <scope>IDENTIFICATION</scope>
</reference>
<keyword evidence="2" id="KW-1185">Reference proteome</keyword>